<dbReference type="PANTHER" id="PTHR30136:SF24">
    <property type="entry name" value="HTH-TYPE TRANSCRIPTIONAL REPRESSOR ALLR"/>
    <property type="match status" value="1"/>
</dbReference>
<dbReference type="GO" id="GO:0045892">
    <property type="term" value="P:negative regulation of DNA-templated transcription"/>
    <property type="evidence" value="ECO:0007669"/>
    <property type="project" value="TreeGrafter"/>
</dbReference>
<dbReference type="EMBL" id="BMML01000011">
    <property type="protein sequence ID" value="GGN20501.1"/>
    <property type="molecule type" value="Genomic_DNA"/>
</dbReference>
<keyword evidence="8" id="KW-1185">Reference proteome</keyword>
<evidence type="ECO:0000256" key="4">
    <source>
        <dbReference type="SAM" id="MobiDB-lite"/>
    </source>
</evidence>
<organism evidence="7 8">
    <name type="scientific">Streptomyces fuscichromogenes</name>
    <dbReference type="NCBI Taxonomy" id="1324013"/>
    <lineage>
        <taxon>Bacteria</taxon>
        <taxon>Bacillati</taxon>
        <taxon>Actinomycetota</taxon>
        <taxon>Actinomycetes</taxon>
        <taxon>Kitasatosporales</taxon>
        <taxon>Streptomycetaceae</taxon>
        <taxon>Streptomyces</taxon>
    </lineage>
</organism>
<evidence type="ECO:0000313" key="7">
    <source>
        <dbReference type="EMBL" id="GGN20501.1"/>
    </source>
</evidence>
<keyword evidence="3" id="KW-0804">Transcription</keyword>
<dbReference type="GO" id="GO:0003700">
    <property type="term" value="F:DNA-binding transcription factor activity"/>
    <property type="evidence" value="ECO:0007669"/>
    <property type="project" value="TreeGrafter"/>
</dbReference>
<feature type="region of interest" description="Disordered" evidence="4">
    <location>
        <begin position="1"/>
        <end position="23"/>
    </location>
</feature>
<evidence type="ECO:0000256" key="1">
    <source>
        <dbReference type="ARBA" id="ARBA00023015"/>
    </source>
</evidence>
<evidence type="ECO:0000259" key="6">
    <source>
        <dbReference type="PROSITE" id="PS51078"/>
    </source>
</evidence>
<dbReference type="Gene3D" id="1.10.10.10">
    <property type="entry name" value="Winged helix-like DNA-binding domain superfamily/Winged helix DNA-binding domain"/>
    <property type="match status" value="1"/>
</dbReference>
<comment type="caution">
    <text evidence="7">The sequence shown here is derived from an EMBL/GenBank/DDBJ whole genome shotgun (WGS) entry which is preliminary data.</text>
</comment>
<dbReference type="GO" id="GO:0003677">
    <property type="term" value="F:DNA binding"/>
    <property type="evidence" value="ECO:0007669"/>
    <property type="project" value="UniProtKB-KW"/>
</dbReference>
<dbReference type="SUPFAM" id="SSF46785">
    <property type="entry name" value="Winged helix' DNA-binding domain"/>
    <property type="match status" value="1"/>
</dbReference>
<keyword evidence="1" id="KW-0805">Transcription regulation</keyword>
<evidence type="ECO:0000256" key="2">
    <source>
        <dbReference type="ARBA" id="ARBA00023125"/>
    </source>
</evidence>
<dbReference type="Pfam" id="PF01614">
    <property type="entry name" value="IclR_C"/>
    <property type="match status" value="1"/>
</dbReference>
<dbReference type="InterPro" id="IPR029016">
    <property type="entry name" value="GAF-like_dom_sf"/>
</dbReference>
<dbReference type="SMART" id="SM00346">
    <property type="entry name" value="HTH_ICLR"/>
    <property type="match status" value="1"/>
</dbReference>
<reference evidence="7" key="1">
    <citation type="journal article" date="2014" name="Int. J. Syst. Evol. Microbiol.">
        <title>Complete genome sequence of Corynebacterium casei LMG S-19264T (=DSM 44701T), isolated from a smear-ripened cheese.</title>
        <authorList>
            <consortium name="US DOE Joint Genome Institute (JGI-PGF)"/>
            <person name="Walter F."/>
            <person name="Albersmeier A."/>
            <person name="Kalinowski J."/>
            <person name="Ruckert C."/>
        </authorList>
    </citation>
    <scope>NUCLEOTIDE SEQUENCE</scope>
    <source>
        <strain evidence="7">CGMCC 4.7110</strain>
    </source>
</reference>
<reference evidence="7" key="2">
    <citation type="submission" date="2020-09" db="EMBL/GenBank/DDBJ databases">
        <authorList>
            <person name="Sun Q."/>
            <person name="Zhou Y."/>
        </authorList>
    </citation>
    <scope>NUCLEOTIDE SEQUENCE</scope>
    <source>
        <strain evidence="7">CGMCC 4.7110</strain>
    </source>
</reference>
<dbReference type="SUPFAM" id="SSF55781">
    <property type="entry name" value="GAF domain-like"/>
    <property type="match status" value="1"/>
</dbReference>
<dbReference type="Proteomes" id="UP000653411">
    <property type="component" value="Unassembled WGS sequence"/>
</dbReference>
<proteinExistence type="predicted"/>
<dbReference type="Gene3D" id="3.30.450.40">
    <property type="match status" value="1"/>
</dbReference>
<dbReference type="PROSITE" id="PS51077">
    <property type="entry name" value="HTH_ICLR"/>
    <property type="match status" value="1"/>
</dbReference>
<dbReference type="InterPro" id="IPR036390">
    <property type="entry name" value="WH_DNA-bd_sf"/>
</dbReference>
<dbReference type="InterPro" id="IPR005471">
    <property type="entry name" value="Tscrpt_reg_IclR_N"/>
</dbReference>
<dbReference type="Pfam" id="PF09339">
    <property type="entry name" value="HTH_IclR"/>
    <property type="match status" value="1"/>
</dbReference>
<evidence type="ECO:0000259" key="5">
    <source>
        <dbReference type="PROSITE" id="PS51077"/>
    </source>
</evidence>
<feature type="domain" description="IclR-ED" evidence="6">
    <location>
        <begin position="85"/>
        <end position="267"/>
    </location>
</feature>
<dbReference type="PROSITE" id="PS51078">
    <property type="entry name" value="ICLR_ED"/>
    <property type="match status" value="1"/>
</dbReference>
<protein>
    <submittedName>
        <fullName evidence="7">Transcriptional regulator</fullName>
    </submittedName>
</protein>
<evidence type="ECO:0000313" key="8">
    <source>
        <dbReference type="Proteomes" id="UP000653411"/>
    </source>
</evidence>
<dbReference type="RefSeq" id="WP_189265133.1">
    <property type="nucleotide sequence ID" value="NZ_BMML01000011.1"/>
</dbReference>
<dbReference type="AlphaFoldDB" id="A0A918CT61"/>
<dbReference type="InterPro" id="IPR050707">
    <property type="entry name" value="HTH_MetabolicPath_Reg"/>
</dbReference>
<feature type="domain" description="HTH iclR-type" evidence="5">
    <location>
        <begin position="23"/>
        <end position="84"/>
    </location>
</feature>
<dbReference type="PANTHER" id="PTHR30136">
    <property type="entry name" value="HELIX-TURN-HELIX TRANSCRIPTIONAL REGULATOR, ICLR FAMILY"/>
    <property type="match status" value="1"/>
</dbReference>
<dbReference type="InterPro" id="IPR036388">
    <property type="entry name" value="WH-like_DNA-bd_sf"/>
</dbReference>
<evidence type="ECO:0000256" key="3">
    <source>
        <dbReference type="ARBA" id="ARBA00023163"/>
    </source>
</evidence>
<name>A0A918CT61_9ACTN</name>
<gene>
    <name evidence="7" type="ORF">GCM10011578_051130</name>
</gene>
<sequence>MAGIETSEDSQTTGRGGRSSLAGNATDKALNLLEAASAPGYPHRLGDIATAAGVPKASAHRIVNYLVTAGFLASDGSGGYGPGPRIRALAARITQGCEEDQVMRAELEVLGRRIGHTVHMGVRTGDAVTLLVKVSGPNAVQDSSRVGQQLALHTTAIGKCVLAGLADGELTALVARLGLPPRTENSLTDLAELRAELAKVRARGFALDDEENEPGVRCLAVPVRNAKGTVVGAVNVSTIAFLESREALVGWADTVRTTAEALHGLLG</sequence>
<accession>A0A918CT61</accession>
<keyword evidence="2" id="KW-0238">DNA-binding</keyword>
<dbReference type="InterPro" id="IPR014757">
    <property type="entry name" value="Tscrpt_reg_IclR_C"/>
</dbReference>